<keyword evidence="7" id="KW-1185">Reference proteome</keyword>
<feature type="domain" description="HTH lysR-type" evidence="5">
    <location>
        <begin position="1"/>
        <end position="32"/>
    </location>
</feature>
<dbReference type="PANTHER" id="PTHR30346:SF0">
    <property type="entry name" value="HCA OPERON TRANSCRIPTIONAL ACTIVATOR HCAR"/>
    <property type="match status" value="1"/>
</dbReference>
<organism evidence="6 7">
    <name type="scientific">Streptomyces rameus</name>
    <dbReference type="NCBI Taxonomy" id="68261"/>
    <lineage>
        <taxon>Bacteria</taxon>
        <taxon>Bacillati</taxon>
        <taxon>Actinomycetota</taxon>
        <taxon>Actinomycetes</taxon>
        <taxon>Kitasatosporales</taxon>
        <taxon>Streptomycetaceae</taxon>
        <taxon>Streptomyces</taxon>
    </lineage>
</organism>
<dbReference type="InterPro" id="IPR036390">
    <property type="entry name" value="WH_DNA-bd_sf"/>
</dbReference>
<dbReference type="Gene3D" id="1.10.10.10">
    <property type="entry name" value="Winged helix-like DNA-binding domain superfamily/Winged helix DNA-binding domain"/>
    <property type="match status" value="1"/>
</dbReference>
<evidence type="ECO:0000313" key="7">
    <source>
        <dbReference type="Proteomes" id="UP001500893"/>
    </source>
</evidence>
<dbReference type="Gene3D" id="3.40.190.10">
    <property type="entry name" value="Periplasmic binding protein-like II"/>
    <property type="match status" value="2"/>
</dbReference>
<dbReference type="InterPro" id="IPR005119">
    <property type="entry name" value="LysR_subst-bd"/>
</dbReference>
<dbReference type="InterPro" id="IPR036388">
    <property type="entry name" value="WH-like_DNA-bd_sf"/>
</dbReference>
<dbReference type="PROSITE" id="PS50931">
    <property type="entry name" value="HTH_LYSR"/>
    <property type="match status" value="1"/>
</dbReference>
<evidence type="ECO:0000313" key="6">
    <source>
        <dbReference type="EMBL" id="GAA3133959.1"/>
    </source>
</evidence>
<dbReference type="EMBL" id="BAAAVM010000024">
    <property type="protein sequence ID" value="GAA3133959.1"/>
    <property type="molecule type" value="Genomic_DNA"/>
</dbReference>
<dbReference type="SUPFAM" id="SSF53850">
    <property type="entry name" value="Periplasmic binding protein-like II"/>
    <property type="match status" value="1"/>
</dbReference>
<keyword evidence="2" id="KW-0805">Transcription regulation</keyword>
<gene>
    <name evidence="6" type="ORF">GCM10010521_19680</name>
</gene>
<evidence type="ECO:0000256" key="2">
    <source>
        <dbReference type="ARBA" id="ARBA00023015"/>
    </source>
</evidence>
<evidence type="ECO:0000256" key="4">
    <source>
        <dbReference type="ARBA" id="ARBA00023163"/>
    </source>
</evidence>
<evidence type="ECO:0000256" key="1">
    <source>
        <dbReference type="ARBA" id="ARBA00009437"/>
    </source>
</evidence>
<protein>
    <submittedName>
        <fullName evidence="6">LysR family transcriptional regulator</fullName>
    </submittedName>
</protein>
<comment type="similarity">
    <text evidence="1">Belongs to the LysR transcriptional regulatory family.</text>
</comment>
<sequence>MSQPALSQQIRDLERELGVELLVRGPAGSLLTPAGEVFYERIRKVLTEVDAAAHAARRTARDHLTLRVGLAFPMAMEIHVPVLTAFAEAYPHVRLTWREIGFAECEQPLITGEVDVALIRLPIDPELLVWEPLVEEPPGLAVPAGHPLWDADRIGLAHVIEESFPQVDSGVWQLMREYWQLYSHRNDTPPPFVGAPAGTPQEVLLSVRLNRVVCPGPYAIRSFPLPAGVRITELCDLPPAVTVAARRRDDRRELPRRFAALARLTAQQTVQATGS</sequence>
<reference evidence="7" key="1">
    <citation type="journal article" date="2019" name="Int. J. Syst. Evol. Microbiol.">
        <title>The Global Catalogue of Microorganisms (GCM) 10K type strain sequencing project: providing services to taxonomists for standard genome sequencing and annotation.</title>
        <authorList>
            <consortium name="The Broad Institute Genomics Platform"/>
            <consortium name="The Broad Institute Genome Sequencing Center for Infectious Disease"/>
            <person name="Wu L."/>
            <person name="Ma J."/>
        </authorList>
    </citation>
    <scope>NUCLEOTIDE SEQUENCE [LARGE SCALE GENOMIC DNA]</scope>
    <source>
        <strain evidence="7">JCM 11574</strain>
    </source>
</reference>
<accession>A0ABP6N284</accession>
<dbReference type="Proteomes" id="UP001500893">
    <property type="component" value="Unassembled WGS sequence"/>
</dbReference>
<dbReference type="Pfam" id="PF00126">
    <property type="entry name" value="HTH_1"/>
    <property type="match status" value="1"/>
</dbReference>
<name>A0ABP6N284_9ACTN</name>
<proteinExistence type="inferred from homology"/>
<evidence type="ECO:0000259" key="5">
    <source>
        <dbReference type="PROSITE" id="PS50931"/>
    </source>
</evidence>
<dbReference type="CDD" id="cd05466">
    <property type="entry name" value="PBP2_LTTR_substrate"/>
    <property type="match status" value="1"/>
</dbReference>
<keyword evidence="4" id="KW-0804">Transcription</keyword>
<evidence type="ECO:0000256" key="3">
    <source>
        <dbReference type="ARBA" id="ARBA00023125"/>
    </source>
</evidence>
<dbReference type="Pfam" id="PF03466">
    <property type="entry name" value="LysR_substrate"/>
    <property type="match status" value="1"/>
</dbReference>
<keyword evidence="3" id="KW-0238">DNA-binding</keyword>
<dbReference type="PRINTS" id="PR00039">
    <property type="entry name" value="HTHLYSR"/>
</dbReference>
<dbReference type="SUPFAM" id="SSF46785">
    <property type="entry name" value="Winged helix' DNA-binding domain"/>
    <property type="match status" value="1"/>
</dbReference>
<dbReference type="PANTHER" id="PTHR30346">
    <property type="entry name" value="TRANSCRIPTIONAL DUAL REGULATOR HCAR-RELATED"/>
    <property type="match status" value="1"/>
</dbReference>
<comment type="caution">
    <text evidence="6">The sequence shown here is derived from an EMBL/GenBank/DDBJ whole genome shotgun (WGS) entry which is preliminary data.</text>
</comment>
<dbReference type="InterPro" id="IPR000847">
    <property type="entry name" value="LysR_HTH_N"/>
</dbReference>